<keyword evidence="2" id="KW-0433">Leucine-rich repeat</keyword>
<protein>
    <submittedName>
        <fullName evidence="4">Uncharacterized protein</fullName>
    </submittedName>
</protein>
<dbReference type="AlphaFoldDB" id="A0A0G4GHJ5"/>
<dbReference type="PANTHER" id="PTHR24113">
    <property type="entry name" value="RAN GTPASE-ACTIVATING PROTEIN 1"/>
    <property type="match status" value="1"/>
</dbReference>
<sequence>MVDINVWRGQENDAYLGLSRLAETIRAGKLSGLRKETNAAFFECLSRGTGRLPALHTLRCTHGPAIGTEGAQSLSALVCGGRVPSLRNLKVNLGGIGQEGMQAFAAALGSPRVSALRRLDVLNLTRFHSANPAAEVGILSGALSSGHLRRLEDFLVGGLGRIENVRTFCVGLGSGKLSPLRALHFWDCRFGGEGGRALSELLVAEKLPSLRVLEAERTGLADEGVRALAEVWMTRDPAPLQHLNFQNNALTGAINALTGAIVNPVLRLLGSQQLPALETLSLFGNGGIDERSRESLFATFPELIKFESLFDYSYD</sequence>
<dbReference type="GO" id="GO:0048471">
    <property type="term" value="C:perinuclear region of cytoplasm"/>
    <property type="evidence" value="ECO:0007669"/>
    <property type="project" value="TreeGrafter"/>
</dbReference>
<dbReference type="InterPro" id="IPR032675">
    <property type="entry name" value="LRR_dom_sf"/>
</dbReference>
<dbReference type="Pfam" id="PF13516">
    <property type="entry name" value="LRR_6"/>
    <property type="match status" value="1"/>
</dbReference>
<dbReference type="InterPro" id="IPR001611">
    <property type="entry name" value="Leu-rich_rpt"/>
</dbReference>
<dbReference type="EMBL" id="CDMZ01001215">
    <property type="protein sequence ID" value="CEM29162.1"/>
    <property type="molecule type" value="Genomic_DNA"/>
</dbReference>
<dbReference type="PhylomeDB" id="A0A0G4GHJ5"/>
<dbReference type="GO" id="GO:0006913">
    <property type="term" value="P:nucleocytoplasmic transport"/>
    <property type="evidence" value="ECO:0007669"/>
    <property type="project" value="TreeGrafter"/>
</dbReference>
<keyword evidence="1" id="KW-0343">GTPase activation</keyword>
<gene>
    <name evidence="4" type="ORF">Cvel_648</name>
</gene>
<organism evidence="4">
    <name type="scientific">Chromera velia CCMP2878</name>
    <dbReference type="NCBI Taxonomy" id="1169474"/>
    <lineage>
        <taxon>Eukaryota</taxon>
        <taxon>Sar</taxon>
        <taxon>Alveolata</taxon>
        <taxon>Colpodellida</taxon>
        <taxon>Chromeraceae</taxon>
        <taxon>Chromera</taxon>
    </lineage>
</organism>
<dbReference type="SMART" id="SM00368">
    <property type="entry name" value="LRR_RI"/>
    <property type="match status" value="3"/>
</dbReference>
<dbReference type="SUPFAM" id="SSF52047">
    <property type="entry name" value="RNI-like"/>
    <property type="match status" value="1"/>
</dbReference>
<evidence type="ECO:0000256" key="2">
    <source>
        <dbReference type="ARBA" id="ARBA00022614"/>
    </source>
</evidence>
<name>A0A0G4GHJ5_9ALVE</name>
<dbReference type="GO" id="GO:0005634">
    <property type="term" value="C:nucleus"/>
    <property type="evidence" value="ECO:0007669"/>
    <property type="project" value="TreeGrafter"/>
</dbReference>
<dbReference type="GO" id="GO:0031267">
    <property type="term" value="F:small GTPase binding"/>
    <property type="evidence" value="ECO:0007669"/>
    <property type="project" value="TreeGrafter"/>
</dbReference>
<evidence type="ECO:0000313" key="4">
    <source>
        <dbReference type="EMBL" id="CEM29162.1"/>
    </source>
</evidence>
<dbReference type="Gene3D" id="3.80.10.10">
    <property type="entry name" value="Ribonuclease Inhibitor"/>
    <property type="match status" value="1"/>
</dbReference>
<evidence type="ECO:0000256" key="1">
    <source>
        <dbReference type="ARBA" id="ARBA00022468"/>
    </source>
</evidence>
<accession>A0A0G4GHJ5</accession>
<proteinExistence type="predicted"/>
<keyword evidence="3" id="KW-0677">Repeat</keyword>
<dbReference type="VEuPathDB" id="CryptoDB:Cvel_648"/>
<dbReference type="GO" id="GO:0005829">
    <property type="term" value="C:cytosol"/>
    <property type="evidence" value="ECO:0007669"/>
    <property type="project" value="TreeGrafter"/>
</dbReference>
<dbReference type="InterPro" id="IPR027038">
    <property type="entry name" value="RanGap"/>
</dbReference>
<dbReference type="PANTHER" id="PTHR24113:SF12">
    <property type="entry name" value="RAN GTPASE-ACTIVATING PROTEIN 1"/>
    <property type="match status" value="1"/>
</dbReference>
<dbReference type="GO" id="GO:0005096">
    <property type="term" value="F:GTPase activator activity"/>
    <property type="evidence" value="ECO:0007669"/>
    <property type="project" value="UniProtKB-KW"/>
</dbReference>
<evidence type="ECO:0000256" key="3">
    <source>
        <dbReference type="ARBA" id="ARBA00022737"/>
    </source>
</evidence>
<reference evidence="4" key="1">
    <citation type="submission" date="2014-11" db="EMBL/GenBank/DDBJ databases">
        <authorList>
            <person name="Otto D Thomas"/>
            <person name="Naeem Raeece"/>
        </authorList>
    </citation>
    <scope>NUCLEOTIDE SEQUENCE</scope>
</reference>